<protein>
    <submittedName>
        <fullName evidence="1">Uncharacterized protein</fullName>
    </submittedName>
</protein>
<sequence length="277" mass="31482">MIPFLDADNAFNQAVVASLADWNFEGKLFTLAVDQSVFNNNHGANLRGLLSLKNPHMLGGQLLLKNCYAWVLPHLTQDALGSMARTIKKICDSVKYVKTSEVHGEKFDELKQQLKVPSNKVLLIDDATKWDTTYKMLVAACELKEVFACFDTSDPDYTLVPSMDEWKLVEILCAYVKILSNVAKVLTRPVYPTTNTFFHKVTKIQLDLTHATMSQDPFVSGLTEPLKEKFDRFWKQSCVILAIAVVMDPRFKMKLVEFSFTRIFGEEAEAWIRTVDE</sequence>
<evidence type="ECO:0000313" key="1">
    <source>
        <dbReference type="EMBL" id="KAI4325245.1"/>
    </source>
</evidence>
<reference evidence="2" key="1">
    <citation type="journal article" date="2023" name="Front. Plant Sci.">
        <title>Chromosomal-level genome assembly of Melastoma candidum provides insights into trichome evolution.</title>
        <authorList>
            <person name="Zhong Y."/>
            <person name="Wu W."/>
            <person name="Sun C."/>
            <person name="Zou P."/>
            <person name="Liu Y."/>
            <person name="Dai S."/>
            <person name="Zhou R."/>
        </authorList>
    </citation>
    <scope>NUCLEOTIDE SEQUENCE [LARGE SCALE GENOMIC DNA]</scope>
</reference>
<accession>A0ACB9MMW2</accession>
<evidence type="ECO:0000313" key="2">
    <source>
        <dbReference type="Proteomes" id="UP001057402"/>
    </source>
</evidence>
<gene>
    <name evidence="1" type="ORF">MLD38_030659</name>
</gene>
<dbReference type="EMBL" id="CM042888">
    <property type="protein sequence ID" value="KAI4325245.1"/>
    <property type="molecule type" value="Genomic_DNA"/>
</dbReference>
<proteinExistence type="predicted"/>
<name>A0ACB9MMW2_9MYRT</name>
<keyword evidence="2" id="KW-1185">Reference proteome</keyword>
<dbReference type="Proteomes" id="UP001057402">
    <property type="component" value="Chromosome 9"/>
</dbReference>
<comment type="caution">
    <text evidence="1">The sequence shown here is derived from an EMBL/GenBank/DDBJ whole genome shotgun (WGS) entry which is preliminary data.</text>
</comment>
<organism evidence="1 2">
    <name type="scientific">Melastoma candidum</name>
    <dbReference type="NCBI Taxonomy" id="119954"/>
    <lineage>
        <taxon>Eukaryota</taxon>
        <taxon>Viridiplantae</taxon>
        <taxon>Streptophyta</taxon>
        <taxon>Embryophyta</taxon>
        <taxon>Tracheophyta</taxon>
        <taxon>Spermatophyta</taxon>
        <taxon>Magnoliopsida</taxon>
        <taxon>eudicotyledons</taxon>
        <taxon>Gunneridae</taxon>
        <taxon>Pentapetalae</taxon>
        <taxon>rosids</taxon>
        <taxon>malvids</taxon>
        <taxon>Myrtales</taxon>
        <taxon>Melastomataceae</taxon>
        <taxon>Melastomatoideae</taxon>
        <taxon>Melastomateae</taxon>
        <taxon>Melastoma</taxon>
    </lineage>
</organism>